<dbReference type="InterPro" id="IPR015048">
    <property type="entry name" value="DUF1899"/>
</dbReference>
<dbReference type="EMBL" id="MU579904">
    <property type="protein sequence ID" value="KAI5609283.1"/>
    <property type="molecule type" value="Genomic_DNA"/>
</dbReference>
<dbReference type="InterPro" id="IPR015505">
    <property type="entry name" value="Coronin"/>
</dbReference>
<keyword evidence="1 3" id="KW-0853">WD repeat</keyword>
<evidence type="ECO:0000256" key="5">
    <source>
        <dbReference type="SAM" id="Coils"/>
    </source>
</evidence>
<evidence type="ECO:0000259" key="6">
    <source>
        <dbReference type="SMART" id="SM01166"/>
    </source>
</evidence>
<sequence>MSWRPAYQGSKFRHVYGKPASKGQSYDGLPITHGVHDNHCCAINPLFIAVVTECAGGGAFIVISIRHKGRVDPHHPRVCGHSARVLDVKWDPFDDQRIASCSEDCTVKVWQIPSNGLKENLTKPQKELLGHIQRVGLIEWHPTAKDILLSSAYDYKVCIWRLDHVDVAVLKTPAQVIHTHTDLVMSVSFSEDGSRIATTCRDRRVRVLEPRTGHTLQESCNASHKAIKTLFLSNVNLLLTTGTSKWNQRQFALWDLDDLSEPLLEEEVDGGSGVLFPFYDPDTHMLYLAGKGDGNIRYYEVSVEKPYIHFLAEYRSPLPHKGLGVMPKRGLDTAQCEMFRFYRLITVKDLVEALSFIVPRKVNDSKFLNTLHIGVFLTHRLNHDPGFQSEDFQEDIYPMTASNEAAMTAQEWLMGQNKGPVLMSLRPVIKVQNPYPAPEQDAQLERSGCSLDLLQKPDSVEEPANQKSGHAITDLSDWQEDETQWNSWRDTHQGVKRYESETYTPWVTEKELLNVFYKQQEEIRCLRQQLRQRDSRIQQLELEIKNIRNQLRASF</sequence>
<dbReference type="Pfam" id="PF16300">
    <property type="entry name" value="WD40_4"/>
    <property type="match status" value="1"/>
</dbReference>
<dbReference type="InterPro" id="IPR015943">
    <property type="entry name" value="WD40/YVTN_repeat-like_dom_sf"/>
</dbReference>
<dbReference type="SMART" id="SM01167">
    <property type="entry name" value="DUF1900"/>
    <property type="match status" value="1"/>
</dbReference>
<dbReference type="AlphaFoldDB" id="A0AAD5FAX0"/>
<evidence type="ECO:0000256" key="4">
    <source>
        <dbReference type="RuleBase" id="RU280818"/>
    </source>
</evidence>
<evidence type="ECO:0000256" key="2">
    <source>
        <dbReference type="ARBA" id="ARBA00022737"/>
    </source>
</evidence>
<dbReference type="InterPro" id="IPR001680">
    <property type="entry name" value="WD40_rpt"/>
</dbReference>
<keyword evidence="2 4" id="KW-0677">Repeat</keyword>
<gene>
    <name evidence="7" type="ORF">C0J50_6285</name>
</gene>
<evidence type="ECO:0000313" key="7">
    <source>
        <dbReference type="EMBL" id="KAI5609283.1"/>
    </source>
</evidence>
<feature type="repeat" description="WD" evidence="3">
    <location>
        <begin position="177"/>
        <end position="218"/>
    </location>
</feature>
<feature type="domain" description="DUF1899" evidence="6">
    <location>
        <begin position="5"/>
        <end position="69"/>
    </location>
</feature>
<feature type="non-terminal residue" evidence="7">
    <location>
        <position position="555"/>
    </location>
</feature>
<reference evidence="7" key="1">
    <citation type="submission" date="2018-07" db="EMBL/GenBank/DDBJ databases">
        <title>Comparative genomics of catfishes provides insights into carnivory and benthic adaptation.</title>
        <authorList>
            <person name="Zhang Y."/>
            <person name="Wang D."/>
            <person name="Peng Z."/>
            <person name="Zheng S."/>
            <person name="Shao F."/>
            <person name="Tao W."/>
        </authorList>
    </citation>
    <scope>NUCLEOTIDE SEQUENCE</scope>
    <source>
        <strain evidence="7">Chongqing</strain>
    </source>
</reference>
<evidence type="ECO:0000256" key="1">
    <source>
        <dbReference type="ARBA" id="ARBA00022574"/>
    </source>
</evidence>
<evidence type="ECO:0000256" key="3">
    <source>
        <dbReference type="PROSITE-ProRule" id="PRU00221"/>
    </source>
</evidence>
<evidence type="ECO:0000313" key="8">
    <source>
        <dbReference type="Proteomes" id="UP001205998"/>
    </source>
</evidence>
<dbReference type="PROSITE" id="PS50082">
    <property type="entry name" value="WD_REPEATS_2"/>
    <property type="match status" value="3"/>
</dbReference>
<dbReference type="Gene3D" id="2.130.10.10">
    <property type="entry name" value="YVTN repeat-like/Quinoprotein amine dehydrogenase"/>
    <property type="match status" value="1"/>
</dbReference>
<feature type="repeat" description="WD" evidence="3">
    <location>
        <begin position="78"/>
        <end position="120"/>
    </location>
</feature>
<comment type="similarity">
    <text evidence="4">Belongs to the WD repeat coronin family.</text>
</comment>
<protein>
    <recommendedName>
        <fullName evidence="4">Coronin</fullName>
    </recommendedName>
</protein>
<dbReference type="PROSITE" id="PS50294">
    <property type="entry name" value="WD_REPEATS_REGION"/>
    <property type="match status" value="1"/>
</dbReference>
<feature type="coiled-coil region" evidence="5">
    <location>
        <begin position="523"/>
        <end position="550"/>
    </location>
</feature>
<dbReference type="PANTHER" id="PTHR10856">
    <property type="entry name" value="CORONIN"/>
    <property type="match status" value="1"/>
</dbReference>
<dbReference type="Proteomes" id="UP001205998">
    <property type="component" value="Unassembled WGS sequence"/>
</dbReference>
<keyword evidence="8" id="KW-1185">Reference proteome</keyword>
<comment type="caution">
    <text evidence="7">The sequence shown here is derived from an EMBL/GenBank/DDBJ whole genome shotgun (WGS) entry which is preliminary data.</text>
</comment>
<dbReference type="SUPFAM" id="SSF50978">
    <property type="entry name" value="WD40 repeat-like"/>
    <property type="match status" value="1"/>
</dbReference>
<keyword evidence="5" id="KW-0175">Coiled coil</keyword>
<dbReference type="SMART" id="SM00320">
    <property type="entry name" value="WD40"/>
    <property type="match status" value="3"/>
</dbReference>
<dbReference type="InterPro" id="IPR036322">
    <property type="entry name" value="WD40_repeat_dom_sf"/>
</dbReference>
<name>A0AAD5FAX0_SILAS</name>
<dbReference type="Pfam" id="PF00400">
    <property type="entry name" value="WD40"/>
    <property type="match status" value="2"/>
</dbReference>
<accession>A0AAD5FAX0</accession>
<proteinExistence type="inferred from homology"/>
<dbReference type="GO" id="GO:0051015">
    <property type="term" value="F:actin filament binding"/>
    <property type="evidence" value="ECO:0007669"/>
    <property type="project" value="TreeGrafter"/>
</dbReference>
<dbReference type="SMART" id="SM01166">
    <property type="entry name" value="DUF1899"/>
    <property type="match status" value="1"/>
</dbReference>
<dbReference type="Pfam" id="PF08953">
    <property type="entry name" value="DUF1899"/>
    <property type="match status" value="1"/>
</dbReference>
<dbReference type="PANTHER" id="PTHR10856:SF2">
    <property type="entry name" value="CORONIN-2A"/>
    <property type="match status" value="1"/>
</dbReference>
<feature type="repeat" description="WD" evidence="3">
    <location>
        <begin position="128"/>
        <end position="163"/>
    </location>
</feature>
<organism evidence="7 8">
    <name type="scientific">Silurus asotus</name>
    <name type="common">Amur catfish</name>
    <name type="synonym">Parasilurus asotus</name>
    <dbReference type="NCBI Taxonomy" id="30991"/>
    <lineage>
        <taxon>Eukaryota</taxon>
        <taxon>Metazoa</taxon>
        <taxon>Chordata</taxon>
        <taxon>Craniata</taxon>
        <taxon>Vertebrata</taxon>
        <taxon>Euteleostomi</taxon>
        <taxon>Actinopterygii</taxon>
        <taxon>Neopterygii</taxon>
        <taxon>Teleostei</taxon>
        <taxon>Ostariophysi</taxon>
        <taxon>Siluriformes</taxon>
        <taxon>Siluridae</taxon>
        <taxon>Silurus</taxon>
    </lineage>
</organism>